<dbReference type="RefSeq" id="WP_155701248.1">
    <property type="nucleotide sequence ID" value="NZ_CP034235.1"/>
</dbReference>
<dbReference type="OrthoDB" id="2666017at2"/>
<feature type="chain" id="PRO_5025472852" description="Cohesin domain-containing protein" evidence="1">
    <location>
        <begin position="28"/>
        <end position="279"/>
    </location>
</feature>
<dbReference type="Proteomes" id="UP000426246">
    <property type="component" value="Chromosome"/>
</dbReference>
<dbReference type="EMBL" id="CP034235">
    <property type="protein sequence ID" value="QGQ96213.1"/>
    <property type="molecule type" value="Genomic_DNA"/>
</dbReference>
<dbReference type="Pfam" id="PF00963">
    <property type="entry name" value="Cohesin"/>
    <property type="match status" value="1"/>
</dbReference>
<dbReference type="InterPro" id="IPR002102">
    <property type="entry name" value="Cohesin_dom"/>
</dbReference>
<dbReference type="GO" id="GO:0030246">
    <property type="term" value="F:carbohydrate binding"/>
    <property type="evidence" value="ECO:0007669"/>
    <property type="project" value="InterPro"/>
</dbReference>
<proteinExistence type="predicted"/>
<evidence type="ECO:0000256" key="1">
    <source>
        <dbReference type="SAM" id="SignalP"/>
    </source>
</evidence>
<keyword evidence="4" id="KW-1185">Reference proteome</keyword>
<organism evidence="3 4">
    <name type="scientific">Paenibacillus psychroresistens</name>
    <dbReference type="NCBI Taxonomy" id="1778678"/>
    <lineage>
        <taxon>Bacteria</taxon>
        <taxon>Bacillati</taxon>
        <taxon>Bacillota</taxon>
        <taxon>Bacilli</taxon>
        <taxon>Bacillales</taxon>
        <taxon>Paenibacillaceae</taxon>
        <taxon>Paenibacillus</taxon>
    </lineage>
</organism>
<protein>
    <recommendedName>
        <fullName evidence="2">Cohesin domain-containing protein</fullName>
    </recommendedName>
</protein>
<evidence type="ECO:0000259" key="2">
    <source>
        <dbReference type="Pfam" id="PF00963"/>
    </source>
</evidence>
<keyword evidence="1" id="KW-0732">Signal</keyword>
<dbReference type="GO" id="GO:0000272">
    <property type="term" value="P:polysaccharide catabolic process"/>
    <property type="evidence" value="ECO:0007669"/>
    <property type="project" value="InterPro"/>
</dbReference>
<dbReference type="Gene3D" id="2.60.40.680">
    <property type="match status" value="1"/>
</dbReference>
<evidence type="ECO:0000313" key="4">
    <source>
        <dbReference type="Proteomes" id="UP000426246"/>
    </source>
</evidence>
<sequence length="279" mass="30701">MNKFLTRLSSLMVILALALLLIPQVHAAPPAGDITFGTMFTPRPNLTDGSGIILVPRSFEFAVQITSTKVISKVTVKVENFTAKMDFSTDASCHYCAGYITKIELGAKSQNGLKKLVVKATDINGYSTTHDYYVTLGDPDHPLPSIELTSNVNVFSGKSFDIIYKLRNASLPIFGQEILLNYDPLKVEFVSAKSMQQNVKILNKNTLYDGVVILKVGRMDITKNTDSLSLIKFQFKAKKLNASSTTTMYSIVSVLDDKGVKLNQLTGTDNFSTINIIKK</sequence>
<dbReference type="SUPFAM" id="SSF49384">
    <property type="entry name" value="Carbohydrate-binding domain"/>
    <property type="match status" value="1"/>
</dbReference>
<dbReference type="AlphaFoldDB" id="A0A6B8RKZ1"/>
<dbReference type="InterPro" id="IPR008965">
    <property type="entry name" value="CBM2/CBM3_carb-bd_dom_sf"/>
</dbReference>
<name>A0A6B8RKZ1_9BACL</name>
<feature type="domain" description="Cohesin" evidence="2">
    <location>
        <begin position="155"/>
        <end position="262"/>
    </location>
</feature>
<gene>
    <name evidence="3" type="ORF">EHS13_15670</name>
</gene>
<feature type="signal peptide" evidence="1">
    <location>
        <begin position="1"/>
        <end position="27"/>
    </location>
</feature>
<dbReference type="CDD" id="cd08547">
    <property type="entry name" value="Type_II_cohesin"/>
    <property type="match status" value="1"/>
</dbReference>
<evidence type="ECO:0000313" key="3">
    <source>
        <dbReference type="EMBL" id="QGQ96213.1"/>
    </source>
</evidence>
<reference evidence="4" key="1">
    <citation type="submission" date="2018-11" db="EMBL/GenBank/DDBJ databases">
        <title>Complete genome sequence of Paenibacillus sp. ML311-T8.</title>
        <authorList>
            <person name="Nam Y.-D."/>
            <person name="Kang J."/>
            <person name="Chung W.-H."/>
            <person name="Park Y.S."/>
        </authorList>
    </citation>
    <scope>NUCLEOTIDE SEQUENCE [LARGE SCALE GENOMIC DNA]</scope>
    <source>
        <strain evidence="4">ML311-T8</strain>
    </source>
</reference>
<dbReference type="KEGG" id="ppsc:EHS13_15670"/>
<accession>A0A6B8RKZ1</accession>